<evidence type="ECO:0000313" key="3">
    <source>
        <dbReference type="Ensembl" id="ENSCMIP00000018822.1"/>
    </source>
</evidence>
<dbReference type="SMART" id="SM00409">
    <property type="entry name" value="IG"/>
    <property type="match status" value="1"/>
</dbReference>
<dbReference type="Pfam" id="PF07686">
    <property type="entry name" value="V-set"/>
    <property type="match status" value="1"/>
</dbReference>
<organism evidence="3 4">
    <name type="scientific">Callorhinchus milii</name>
    <name type="common">Ghost shark</name>
    <dbReference type="NCBI Taxonomy" id="7868"/>
    <lineage>
        <taxon>Eukaryota</taxon>
        <taxon>Metazoa</taxon>
        <taxon>Chordata</taxon>
        <taxon>Craniata</taxon>
        <taxon>Vertebrata</taxon>
        <taxon>Chondrichthyes</taxon>
        <taxon>Holocephali</taxon>
        <taxon>Chimaeriformes</taxon>
        <taxon>Callorhinchidae</taxon>
        <taxon>Callorhinchus</taxon>
    </lineage>
</organism>
<reference evidence="4" key="3">
    <citation type="journal article" date="2014" name="Nature">
        <title>Elephant shark genome provides unique insights into gnathostome evolution.</title>
        <authorList>
            <consortium name="International Elephant Shark Genome Sequencing Consortium"/>
            <person name="Venkatesh B."/>
            <person name="Lee A.P."/>
            <person name="Ravi V."/>
            <person name="Maurya A.K."/>
            <person name="Lian M.M."/>
            <person name="Swann J.B."/>
            <person name="Ohta Y."/>
            <person name="Flajnik M.F."/>
            <person name="Sutoh Y."/>
            <person name="Kasahara M."/>
            <person name="Hoon S."/>
            <person name="Gangu V."/>
            <person name="Roy S.W."/>
            <person name="Irimia M."/>
            <person name="Korzh V."/>
            <person name="Kondrychyn I."/>
            <person name="Lim Z.W."/>
            <person name="Tay B.H."/>
            <person name="Tohari S."/>
            <person name="Kong K.W."/>
            <person name="Ho S."/>
            <person name="Lorente-Galdos B."/>
            <person name="Quilez J."/>
            <person name="Marques-Bonet T."/>
            <person name="Raney B.J."/>
            <person name="Ingham P.W."/>
            <person name="Tay A."/>
            <person name="Hillier L.W."/>
            <person name="Minx P."/>
            <person name="Boehm T."/>
            <person name="Wilson R.K."/>
            <person name="Brenner S."/>
            <person name="Warren W.C."/>
        </authorList>
    </citation>
    <scope>NUCLEOTIDE SEQUENCE [LARGE SCALE GENOMIC DNA]</scope>
</reference>
<accession>A0A4W3HVA7</accession>
<dbReference type="PANTHER" id="PTHR11422:SF0">
    <property type="entry name" value="T-CELL SURFACE GLYCOPROTEIN CD4"/>
    <property type="match status" value="1"/>
</dbReference>
<dbReference type="InterPro" id="IPR036179">
    <property type="entry name" value="Ig-like_dom_sf"/>
</dbReference>
<sequence>MYDIVKIANKRVNLYLCICTFAVDISQAQESKVNSSIGKTVLLPCYSSINDQYTNFTWTKNNSVLIMGTADKFDSDAHVKIYRNRIQLPQNSSSQNLSLTISDLKLEDMGMYRCETHSKKQTVKYKEIFLTITKGKMGEGILLIVSQAVFASYFLFVLQVKSVLQMFKRKVCFLVLVLCFLL</sequence>
<keyword evidence="4" id="KW-1185">Reference proteome</keyword>
<dbReference type="Gene3D" id="2.60.40.10">
    <property type="entry name" value="Immunoglobulins"/>
    <property type="match status" value="1"/>
</dbReference>
<name>A0A4W3HVA7_CALMI</name>
<dbReference type="InterPro" id="IPR003599">
    <property type="entry name" value="Ig_sub"/>
</dbReference>
<evidence type="ECO:0000313" key="4">
    <source>
        <dbReference type="Proteomes" id="UP000314986"/>
    </source>
</evidence>
<dbReference type="PROSITE" id="PS50835">
    <property type="entry name" value="IG_LIKE"/>
    <property type="match status" value="1"/>
</dbReference>
<feature type="domain" description="Ig-like" evidence="2">
    <location>
        <begin position="38"/>
        <end position="124"/>
    </location>
</feature>
<dbReference type="InterPro" id="IPR003598">
    <property type="entry name" value="Ig_sub2"/>
</dbReference>
<dbReference type="OMA" id="RCETHSK"/>
<evidence type="ECO:0000259" key="2">
    <source>
        <dbReference type="PROSITE" id="PS50835"/>
    </source>
</evidence>
<dbReference type="SMART" id="SM00406">
    <property type="entry name" value="IGv"/>
    <property type="match status" value="1"/>
</dbReference>
<dbReference type="InParanoid" id="A0A4W3HVA7"/>
<reference evidence="3" key="4">
    <citation type="submission" date="2025-08" db="UniProtKB">
        <authorList>
            <consortium name="Ensembl"/>
        </authorList>
    </citation>
    <scope>IDENTIFICATION</scope>
</reference>
<dbReference type="InterPro" id="IPR013783">
    <property type="entry name" value="Ig-like_fold"/>
</dbReference>
<evidence type="ECO:0000256" key="1">
    <source>
        <dbReference type="SAM" id="Phobius"/>
    </source>
</evidence>
<reference evidence="3" key="5">
    <citation type="submission" date="2025-09" db="UniProtKB">
        <authorList>
            <consortium name="Ensembl"/>
        </authorList>
    </citation>
    <scope>IDENTIFICATION</scope>
</reference>
<keyword evidence="1" id="KW-0812">Transmembrane</keyword>
<dbReference type="PANTHER" id="PTHR11422">
    <property type="entry name" value="T-CELL SURFACE GLYCOPROTEIN CD4"/>
    <property type="match status" value="1"/>
</dbReference>
<dbReference type="SMART" id="SM00408">
    <property type="entry name" value="IGc2"/>
    <property type="match status" value="1"/>
</dbReference>
<reference evidence="4" key="1">
    <citation type="journal article" date="2006" name="Science">
        <title>Ancient noncoding elements conserved in the human genome.</title>
        <authorList>
            <person name="Venkatesh B."/>
            <person name="Kirkness E.F."/>
            <person name="Loh Y.H."/>
            <person name="Halpern A.L."/>
            <person name="Lee A.P."/>
            <person name="Johnson J."/>
            <person name="Dandona N."/>
            <person name="Viswanathan L.D."/>
            <person name="Tay A."/>
            <person name="Venter J.C."/>
            <person name="Strausberg R.L."/>
            <person name="Brenner S."/>
        </authorList>
    </citation>
    <scope>NUCLEOTIDE SEQUENCE [LARGE SCALE GENOMIC DNA]</scope>
</reference>
<reference evidence="4" key="2">
    <citation type="journal article" date="2007" name="PLoS Biol.">
        <title>Survey sequencing and comparative analysis of the elephant shark (Callorhinchus milii) genome.</title>
        <authorList>
            <person name="Venkatesh B."/>
            <person name="Kirkness E.F."/>
            <person name="Loh Y.H."/>
            <person name="Halpern A.L."/>
            <person name="Lee A.P."/>
            <person name="Johnson J."/>
            <person name="Dandona N."/>
            <person name="Viswanathan L.D."/>
            <person name="Tay A."/>
            <person name="Venter J.C."/>
            <person name="Strausberg R.L."/>
            <person name="Brenner S."/>
        </authorList>
    </citation>
    <scope>NUCLEOTIDE SEQUENCE [LARGE SCALE GENOMIC DNA]</scope>
</reference>
<dbReference type="Ensembl" id="ENSCMIT00000019176.1">
    <property type="protein sequence ID" value="ENSCMIP00000018822.1"/>
    <property type="gene ID" value="ENSCMIG00000008844.1"/>
</dbReference>
<dbReference type="InterPro" id="IPR007110">
    <property type="entry name" value="Ig-like_dom"/>
</dbReference>
<protein>
    <recommendedName>
        <fullName evidence="2">Ig-like domain-containing protein</fullName>
    </recommendedName>
</protein>
<dbReference type="InterPro" id="IPR013106">
    <property type="entry name" value="Ig_V-set"/>
</dbReference>
<dbReference type="SUPFAM" id="SSF48726">
    <property type="entry name" value="Immunoglobulin"/>
    <property type="match status" value="1"/>
</dbReference>
<feature type="transmembrane region" description="Helical" evidence="1">
    <location>
        <begin position="140"/>
        <end position="160"/>
    </location>
</feature>
<dbReference type="AlphaFoldDB" id="A0A4W3HVA7"/>
<keyword evidence="1" id="KW-1133">Transmembrane helix</keyword>
<proteinExistence type="predicted"/>
<keyword evidence="1" id="KW-0472">Membrane</keyword>
<dbReference type="Proteomes" id="UP000314986">
    <property type="component" value="Unassembled WGS sequence"/>
</dbReference>